<dbReference type="Gene3D" id="3.30.70.260">
    <property type="match status" value="1"/>
</dbReference>
<dbReference type="SUPFAM" id="SSF81271">
    <property type="entry name" value="TGS-like"/>
    <property type="match status" value="1"/>
</dbReference>
<dbReference type="EMBL" id="JOJZ01000007">
    <property type="protein sequence ID" value="KID42637.1"/>
    <property type="molecule type" value="Genomic_DNA"/>
</dbReference>
<dbReference type="Proteomes" id="UP000031397">
    <property type="component" value="Unassembled WGS sequence"/>
</dbReference>
<dbReference type="InterPro" id="IPR012675">
    <property type="entry name" value="Beta-grasp_dom_sf"/>
</dbReference>
<dbReference type="UniPathway" id="UPA00908">
    <property type="reaction ID" value="UER00884"/>
</dbReference>
<dbReference type="FunFam" id="1.10.3210.10:FF:000001">
    <property type="entry name" value="GTP pyrophosphokinase RelA"/>
    <property type="match status" value="1"/>
</dbReference>
<dbReference type="PROSITE" id="PS51880">
    <property type="entry name" value="TGS"/>
    <property type="match status" value="1"/>
</dbReference>
<dbReference type="PROSITE" id="PS51831">
    <property type="entry name" value="HD"/>
    <property type="match status" value="1"/>
</dbReference>
<dbReference type="NCBIfam" id="TIGR00691">
    <property type="entry name" value="spoT_relA"/>
    <property type="match status" value="1"/>
</dbReference>
<evidence type="ECO:0000256" key="2">
    <source>
        <dbReference type="ARBA" id="ARBA00013251"/>
    </source>
</evidence>
<dbReference type="Pfam" id="PF02824">
    <property type="entry name" value="TGS"/>
    <property type="match status" value="1"/>
</dbReference>
<gene>
    <name evidence="9" type="ORF">LfDm3_0089</name>
</gene>
<dbReference type="GO" id="GO:0015970">
    <property type="term" value="P:guanosine tetraphosphate biosynthetic process"/>
    <property type="evidence" value="ECO:0007669"/>
    <property type="project" value="UniProtKB-UniPathway"/>
</dbReference>
<comment type="pathway">
    <text evidence="1">Purine metabolism; ppGpp biosynthesis; ppGpp from GTP: step 1/2.</text>
</comment>
<evidence type="ECO:0000256" key="4">
    <source>
        <dbReference type="ARBA" id="ARBA00048244"/>
    </source>
</evidence>
<dbReference type="PANTHER" id="PTHR21262">
    <property type="entry name" value="GUANOSINE-3',5'-BIS DIPHOSPHATE 3'-PYROPHOSPHOHYDROLASE"/>
    <property type="match status" value="1"/>
</dbReference>
<dbReference type="SUPFAM" id="SSF81301">
    <property type="entry name" value="Nucleotidyltransferase"/>
    <property type="match status" value="1"/>
</dbReference>
<dbReference type="GO" id="GO:0016301">
    <property type="term" value="F:kinase activity"/>
    <property type="evidence" value="ECO:0007669"/>
    <property type="project" value="UniProtKB-KW"/>
</dbReference>
<dbReference type="InterPro" id="IPR004811">
    <property type="entry name" value="RelA/Spo_fam"/>
</dbReference>
<dbReference type="InterPro" id="IPR045865">
    <property type="entry name" value="ACT-like_dom_sf"/>
</dbReference>
<sequence>MSKVKEWTPKEIFDEASEYLDKNDIQMIKKAYKFAKIAHEDQKRASGQPYINHPVEVAGILTDLHMDAETITAGFLHDVVEDTGATIGDITELFGDHVSLIVDGVSKLSKIKYKSSKEQLAENHRKLLLAMCKDIRVMIVKLADRLHNMETLDALRPDKQKRIAQETLDIYAPLADRLGIGTIKWELEDLSLRYLKPDDYYEIVNLMNSKRNERVAYVNRAVKKVQQAIEGLGIKGEVYGRPKHIYSIYRKMHDKHKDFKEIYDLLAVRVIVKSVKDCYAVLGAIHTEWKPFPDRFKDYIAMPKPNMYQSLHTTVVGPEGKPLEIQIRTEEMHRIAEYGVAAHWAYKEGKTDEVESNKSNVQLNLFKKIIEIQEESENASDFMDSVQGDLFSDRVYAFTPSGDVIELPKGSIPIDMAYSIHTDVGNSTTGARVNGKLVPLDYEIKNGDIVDIITSSSSDGPGKNWMSMVKTRRAKHKIKQFFKRSSHDDDINSGKETLEKDIVDSGFDPATILSDDNLTRVINEMHYTSIDNLYAAIGFGDIQPNGVVNRLLEPEKNEIEKKRQEDAERDVLEGHKTISHESEDAEQGKKPEDNIKIEGVDNLLVHISRCCDPVPGDEIEGYITMGNGISVHRANCPNLLQVKTGNNRIINLNWRKVEDNAITYDSDLEIQGYNRSGLLNDILKRVNSATKNLNSVEGKVIHEDLVSIRVSVGVRNVQQLDRIIDSVNAVPDVYEVKRTEG</sequence>
<dbReference type="FunFam" id="3.30.460.10:FF:000001">
    <property type="entry name" value="GTP pyrophosphokinase RelA"/>
    <property type="match status" value="1"/>
</dbReference>
<dbReference type="Pfam" id="PF13328">
    <property type="entry name" value="HD_4"/>
    <property type="match status" value="1"/>
</dbReference>
<feature type="domain" description="TGS" evidence="8">
    <location>
        <begin position="393"/>
        <end position="454"/>
    </location>
</feature>
<dbReference type="InterPro" id="IPR006674">
    <property type="entry name" value="HD_domain"/>
</dbReference>
<dbReference type="InterPro" id="IPR045600">
    <property type="entry name" value="RelA/SpoT_AH_RIS"/>
</dbReference>
<evidence type="ECO:0000256" key="5">
    <source>
        <dbReference type="RuleBase" id="RU003847"/>
    </source>
</evidence>
<evidence type="ECO:0000313" key="9">
    <source>
        <dbReference type="EMBL" id="KID42637.1"/>
    </source>
</evidence>
<proteinExistence type="inferred from homology"/>
<dbReference type="GO" id="GO:0005525">
    <property type="term" value="F:GTP binding"/>
    <property type="evidence" value="ECO:0007669"/>
    <property type="project" value="UniProtKB-KW"/>
</dbReference>
<keyword evidence="9" id="KW-0808">Transferase</keyword>
<dbReference type="SMART" id="SM00471">
    <property type="entry name" value="HDc"/>
    <property type="match status" value="1"/>
</dbReference>
<keyword evidence="10" id="KW-1185">Reference proteome</keyword>
<accession>A0A0C1PPB9</accession>
<dbReference type="InterPro" id="IPR002912">
    <property type="entry name" value="ACT_dom"/>
</dbReference>
<dbReference type="SUPFAM" id="SSF55021">
    <property type="entry name" value="ACT-like"/>
    <property type="match status" value="1"/>
</dbReference>
<dbReference type="InterPro" id="IPR004095">
    <property type="entry name" value="TGS"/>
</dbReference>
<evidence type="ECO:0000259" key="7">
    <source>
        <dbReference type="PROSITE" id="PS51831"/>
    </source>
</evidence>
<dbReference type="InterPro" id="IPR043519">
    <property type="entry name" value="NT_sf"/>
</dbReference>
<evidence type="ECO:0000256" key="1">
    <source>
        <dbReference type="ARBA" id="ARBA00004976"/>
    </source>
</evidence>
<keyword evidence="9" id="KW-0418">Kinase</keyword>
<dbReference type="SUPFAM" id="SSF109604">
    <property type="entry name" value="HD-domain/PDEase-like"/>
    <property type="match status" value="1"/>
</dbReference>
<feature type="region of interest" description="Disordered" evidence="6">
    <location>
        <begin position="559"/>
        <end position="592"/>
    </location>
</feature>
<dbReference type="Pfam" id="PF04607">
    <property type="entry name" value="RelA_SpoT"/>
    <property type="match status" value="1"/>
</dbReference>
<dbReference type="SMART" id="SM00954">
    <property type="entry name" value="RelA_SpoT"/>
    <property type="match status" value="1"/>
</dbReference>
<keyword evidence="3" id="KW-0547">Nucleotide-binding</keyword>
<dbReference type="OrthoDB" id="9805041at2"/>
<keyword evidence="3" id="KW-0342">GTP-binding</keyword>
<dbReference type="InterPro" id="IPR033655">
    <property type="entry name" value="TGS_RelA/SpoT"/>
</dbReference>
<evidence type="ECO:0000256" key="3">
    <source>
        <dbReference type="ARBA" id="ARBA00023134"/>
    </source>
</evidence>
<dbReference type="GeneID" id="74912794"/>
<dbReference type="RefSeq" id="WP_039142981.1">
    <property type="nucleotide sequence ID" value="NZ_JOJZ01000007.1"/>
</dbReference>
<dbReference type="CDD" id="cd04876">
    <property type="entry name" value="ACT_RelA-SpoT"/>
    <property type="match status" value="1"/>
</dbReference>
<protein>
    <recommendedName>
        <fullName evidence="2">GTP diphosphokinase</fullName>
        <ecNumber evidence="2">2.7.6.5</ecNumber>
    </recommendedName>
</protein>
<organism evidence="9 10">
    <name type="scientific">Fructilactobacillus fructivorans</name>
    <dbReference type="NCBI Taxonomy" id="1614"/>
    <lineage>
        <taxon>Bacteria</taxon>
        <taxon>Bacillati</taxon>
        <taxon>Bacillota</taxon>
        <taxon>Bacilli</taxon>
        <taxon>Lactobacillales</taxon>
        <taxon>Lactobacillaceae</taxon>
        <taxon>Fructilactobacillus</taxon>
    </lineage>
</organism>
<evidence type="ECO:0000313" key="10">
    <source>
        <dbReference type="Proteomes" id="UP000031397"/>
    </source>
</evidence>
<dbReference type="Gene3D" id="3.30.460.10">
    <property type="entry name" value="Beta Polymerase, domain 2"/>
    <property type="match status" value="1"/>
</dbReference>
<dbReference type="GO" id="GO:0005886">
    <property type="term" value="C:plasma membrane"/>
    <property type="evidence" value="ECO:0007669"/>
    <property type="project" value="TreeGrafter"/>
</dbReference>
<dbReference type="Gene3D" id="1.10.3210.10">
    <property type="entry name" value="Hypothetical protein af1432"/>
    <property type="match status" value="1"/>
</dbReference>
<dbReference type="CDD" id="cd00077">
    <property type="entry name" value="HDc"/>
    <property type="match status" value="1"/>
</dbReference>
<dbReference type="Gene3D" id="3.10.20.30">
    <property type="match status" value="1"/>
</dbReference>
<evidence type="ECO:0000259" key="8">
    <source>
        <dbReference type="PROSITE" id="PS51880"/>
    </source>
</evidence>
<dbReference type="Pfam" id="PF19296">
    <property type="entry name" value="RelA_AH_RIS"/>
    <property type="match status" value="1"/>
</dbReference>
<dbReference type="GO" id="GO:0008728">
    <property type="term" value="F:GTP diphosphokinase activity"/>
    <property type="evidence" value="ECO:0007669"/>
    <property type="project" value="UniProtKB-EC"/>
</dbReference>
<dbReference type="InterPro" id="IPR012676">
    <property type="entry name" value="TGS-like"/>
</dbReference>
<comment type="caution">
    <text evidence="9">The sequence shown here is derived from an EMBL/GenBank/DDBJ whole genome shotgun (WGS) entry which is preliminary data.</text>
</comment>
<feature type="domain" description="HD" evidence="7">
    <location>
        <begin position="50"/>
        <end position="149"/>
    </location>
</feature>
<dbReference type="PATRIC" id="fig|1614.7.peg.81"/>
<dbReference type="InterPro" id="IPR003607">
    <property type="entry name" value="HD/PDEase_dom"/>
</dbReference>
<dbReference type="InterPro" id="IPR007685">
    <property type="entry name" value="RelA_SpoT"/>
</dbReference>
<comment type="function">
    <text evidence="5">In eubacteria ppGpp (guanosine 3'-diphosphate 5'-diphosphate) is a mediator of the stringent response that coordinates a variety of cellular activities in response to changes in nutritional abundance.</text>
</comment>
<dbReference type="CDD" id="cd01668">
    <property type="entry name" value="TGS_RSH"/>
    <property type="match status" value="1"/>
</dbReference>
<dbReference type="FunFam" id="3.10.20.30:FF:000002">
    <property type="entry name" value="GTP pyrophosphokinase (RelA/SpoT)"/>
    <property type="match status" value="1"/>
</dbReference>
<dbReference type="CDD" id="cd05399">
    <property type="entry name" value="NT_Rel-Spo_like"/>
    <property type="match status" value="1"/>
</dbReference>
<evidence type="ECO:0000256" key="6">
    <source>
        <dbReference type="SAM" id="MobiDB-lite"/>
    </source>
</evidence>
<reference evidence="9 10" key="1">
    <citation type="submission" date="2014-06" db="EMBL/GenBank/DDBJ databases">
        <title>Functional and comparative genomic analyses of the Drosophila gut microbiota identify candidate symbiosis factors.</title>
        <authorList>
            <person name="Newell P.D."/>
            <person name="Chaston J.M."/>
            <person name="Douglas A.E."/>
        </authorList>
    </citation>
    <scope>NUCLEOTIDE SEQUENCE [LARGE SCALE GENOMIC DNA]</scope>
    <source>
        <strain evidence="9 10">DmCS_002</strain>
    </source>
</reference>
<dbReference type="AlphaFoldDB" id="A0A0C1PPB9"/>
<dbReference type="PANTHER" id="PTHR21262:SF31">
    <property type="entry name" value="GTP PYROPHOSPHOKINASE"/>
    <property type="match status" value="1"/>
</dbReference>
<comment type="catalytic activity">
    <reaction evidence="4">
        <text>GTP + ATP = guanosine 3'-diphosphate 5'-triphosphate + AMP</text>
        <dbReference type="Rhea" id="RHEA:22088"/>
        <dbReference type="ChEBI" id="CHEBI:30616"/>
        <dbReference type="ChEBI" id="CHEBI:37565"/>
        <dbReference type="ChEBI" id="CHEBI:142410"/>
        <dbReference type="ChEBI" id="CHEBI:456215"/>
        <dbReference type="EC" id="2.7.6.5"/>
    </reaction>
</comment>
<name>A0A0C1PPB9_9LACO</name>
<dbReference type="EC" id="2.7.6.5" evidence="2"/>
<comment type="similarity">
    <text evidence="5">Belongs to the relA/spoT family.</text>
</comment>
<dbReference type="Pfam" id="PF13291">
    <property type="entry name" value="ACT_4"/>
    <property type="match status" value="1"/>
</dbReference>